<feature type="region of interest" description="Disordered" evidence="1">
    <location>
        <begin position="570"/>
        <end position="617"/>
    </location>
</feature>
<feature type="compositionally biased region" description="Basic and acidic residues" evidence="1">
    <location>
        <begin position="603"/>
        <end position="617"/>
    </location>
</feature>
<evidence type="ECO:0000259" key="2">
    <source>
        <dbReference type="Pfam" id="PF20253"/>
    </source>
</evidence>
<reference evidence="3 4" key="1">
    <citation type="submission" date="2016-03" db="EMBL/GenBank/DDBJ databases">
        <authorList>
            <person name="Ploux O."/>
        </authorList>
    </citation>
    <scope>NUCLEOTIDE SEQUENCE [LARGE SCALE GENOMIC DNA]</scope>
    <source>
        <strain evidence="3 4">UAMH 11012</strain>
    </source>
</reference>
<name>A0A1L7XD02_9HELO</name>
<evidence type="ECO:0000313" key="4">
    <source>
        <dbReference type="Proteomes" id="UP000184330"/>
    </source>
</evidence>
<organism evidence="3 4">
    <name type="scientific">Phialocephala subalpina</name>
    <dbReference type="NCBI Taxonomy" id="576137"/>
    <lineage>
        <taxon>Eukaryota</taxon>
        <taxon>Fungi</taxon>
        <taxon>Dikarya</taxon>
        <taxon>Ascomycota</taxon>
        <taxon>Pezizomycotina</taxon>
        <taxon>Leotiomycetes</taxon>
        <taxon>Helotiales</taxon>
        <taxon>Mollisiaceae</taxon>
        <taxon>Phialocephala</taxon>
        <taxon>Phialocephala fortinii species complex</taxon>
    </lineage>
</organism>
<dbReference type="Pfam" id="PF20253">
    <property type="entry name" value="DUF6604"/>
    <property type="match status" value="1"/>
</dbReference>
<gene>
    <name evidence="3" type="ORF">PAC_12802</name>
</gene>
<dbReference type="STRING" id="576137.A0A1L7XD02"/>
<evidence type="ECO:0000256" key="1">
    <source>
        <dbReference type="SAM" id="MobiDB-lite"/>
    </source>
</evidence>
<proteinExistence type="predicted"/>
<protein>
    <recommendedName>
        <fullName evidence="2">DUF6604 domain-containing protein</fullName>
    </recommendedName>
</protein>
<sequence length="617" mass="71381">MNDLDDKVEGFVNSFDGLIVEDIDACSDDDSTSSQAPKRKSRPPPKVHYKSEKCIQKLWKDYQDGKIDLMNVSIVTDNAFDLMDRPKKTVKNQWYLMALPKEPAWDDEGPRSITMTATNSMKNLFKDTGFKRRPTRRPMRQMNQDRMRRREWKRILSSLKELVLKGFPHLVWSHDKFCKSIQNAIRERFGLVKLKPVPIWLVFATQTFLDIHHILQDDGKRGFEDLSKVMCRTYYDIRDYNDITGSGEDELWTRCKKTGKTPNDVFDFFHYWVVGDRQIKESQLPYVRTTLSNVTLSVQEIRLRISNYWGSTVPMAHLYNAARQNGYCAKPWPDMEKIIEIHGEVHLFVGNRPTDVESICARYLLSHRAKPHCAAAYREAVAAVNTGETYSNPTHVEKPTHFRQLEQTCSIASIFYYKYACEGCDPRLHVTLHDIEKLMTKSSRKKKASSACMGRTSKEGLQQFEPKHGKDILPQITRLTSPRPAEDSKQTDKLSPTELLESLSENLAEEHTKLNFNYISVHLRSLTILRLVEDLIIDDVIEAEHPEEMIGEFGRDDLAELYHINQVGRSIQQYPMKERTESDSASPSRNPKKKKRRSRKKKRIEDGSGKGDRNGNC</sequence>
<feature type="compositionally biased region" description="Basic residues" evidence="1">
    <location>
        <begin position="37"/>
        <end position="47"/>
    </location>
</feature>
<dbReference type="PANTHER" id="PTHR38795:SF1">
    <property type="entry name" value="DUF6604 DOMAIN-CONTAINING PROTEIN"/>
    <property type="match status" value="1"/>
</dbReference>
<feature type="region of interest" description="Disordered" evidence="1">
    <location>
        <begin position="476"/>
        <end position="496"/>
    </location>
</feature>
<dbReference type="PANTHER" id="PTHR38795">
    <property type="entry name" value="DUF6604 DOMAIN-CONTAINING PROTEIN"/>
    <property type="match status" value="1"/>
</dbReference>
<dbReference type="Proteomes" id="UP000184330">
    <property type="component" value="Unassembled WGS sequence"/>
</dbReference>
<keyword evidence="4" id="KW-1185">Reference proteome</keyword>
<feature type="domain" description="DUF6604" evidence="2">
    <location>
        <begin position="55"/>
        <end position="90"/>
    </location>
</feature>
<feature type="region of interest" description="Disordered" evidence="1">
    <location>
        <begin position="26"/>
        <end position="47"/>
    </location>
</feature>
<accession>A0A1L7XD02</accession>
<dbReference type="OrthoDB" id="5238236at2759"/>
<feature type="compositionally biased region" description="Basic residues" evidence="1">
    <location>
        <begin position="590"/>
        <end position="602"/>
    </location>
</feature>
<evidence type="ECO:0000313" key="3">
    <source>
        <dbReference type="EMBL" id="CZR62905.1"/>
    </source>
</evidence>
<dbReference type="AlphaFoldDB" id="A0A1L7XD02"/>
<dbReference type="EMBL" id="FJOG01000022">
    <property type="protein sequence ID" value="CZR62905.1"/>
    <property type="molecule type" value="Genomic_DNA"/>
</dbReference>
<dbReference type="InterPro" id="IPR046539">
    <property type="entry name" value="DUF6604"/>
</dbReference>